<evidence type="ECO:0008006" key="3">
    <source>
        <dbReference type="Google" id="ProtNLM"/>
    </source>
</evidence>
<accession>A0A4Z0A2Q9</accession>
<keyword evidence="2" id="KW-1185">Reference proteome</keyword>
<name>A0A4Z0A2Q9_9AGAM</name>
<comment type="caution">
    <text evidence="1">The sequence shown here is derived from an EMBL/GenBank/DDBJ whole genome shotgun (WGS) entry which is preliminary data.</text>
</comment>
<evidence type="ECO:0000313" key="1">
    <source>
        <dbReference type="EMBL" id="TFY81316.1"/>
    </source>
</evidence>
<protein>
    <recommendedName>
        <fullName evidence="3">GH16 domain-containing protein</fullName>
    </recommendedName>
</protein>
<dbReference type="SUPFAM" id="SSF49899">
    <property type="entry name" value="Concanavalin A-like lectins/glucanases"/>
    <property type="match status" value="1"/>
</dbReference>
<gene>
    <name evidence="1" type="ORF">EWM64_g2693</name>
</gene>
<dbReference type="AlphaFoldDB" id="A0A4Z0A2Q9"/>
<dbReference type="Proteomes" id="UP000298061">
    <property type="component" value="Unassembled WGS sequence"/>
</dbReference>
<proteinExistence type="predicted"/>
<dbReference type="Gene3D" id="2.60.120.200">
    <property type="match status" value="1"/>
</dbReference>
<dbReference type="InterPro" id="IPR013320">
    <property type="entry name" value="ConA-like_dom_sf"/>
</dbReference>
<evidence type="ECO:0000313" key="2">
    <source>
        <dbReference type="Proteomes" id="UP000298061"/>
    </source>
</evidence>
<reference evidence="1 2" key="1">
    <citation type="submission" date="2019-02" db="EMBL/GenBank/DDBJ databases">
        <title>Genome sequencing of the rare red list fungi Hericium alpestre (H. flagellum).</title>
        <authorList>
            <person name="Buettner E."/>
            <person name="Kellner H."/>
        </authorList>
    </citation>
    <scope>NUCLEOTIDE SEQUENCE [LARGE SCALE GENOMIC DNA]</scope>
    <source>
        <strain evidence="1 2">DSM 108284</strain>
    </source>
</reference>
<dbReference type="OrthoDB" id="192832at2759"/>
<sequence length="159" mass="17021">MQHARERAETGNPGQNDCNVATNGNAGCGVQVTDANSYGPGFNNNGGGWYAVERTNDFIKVWFWARNAGGIPGDVTSGANSVNTDSWGTPDAFFPNTDCDIASHFGPNNIIINLTFCGDWAGAVYGSQGCPGTCEDYVNNNPGAFSNAFFEFPWIKVYQ</sequence>
<organism evidence="1 2">
    <name type="scientific">Hericium alpestre</name>
    <dbReference type="NCBI Taxonomy" id="135208"/>
    <lineage>
        <taxon>Eukaryota</taxon>
        <taxon>Fungi</taxon>
        <taxon>Dikarya</taxon>
        <taxon>Basidiomycota</taxon>
        <taxon>Agaricomycotina</taxon>
        <taxon>Agaricomycetes</taxon>
        <taxon>Russulales</taxon>
        <taxon>Hericiaceae</taxon>
        <taxon>Hericium</taxon>
    </lineage>
</organism>
<dbReference type="STRING" id="135208.A0A4Z0A2Q9"/>
<dbReference type="EMBL" id="SFCI01000225">
    <property type="protein sequence ID" value="TFY81316.1"/>
    <property type="molecule type" value="Genomic_DNA"/>
</dbReference>
<dbReference type="Pfam" id="PF26113">
    <property type="entry name" value="GH16_XgeA"/>
    <property type="match status" value="1"/>
</dbReference>